<comment type="caution">
    <text evidence="2">The sequence shown here is derived from an EMBL/GenBank/DDBJ whole genome shotgun (WGS) entry which is preliminary data.</text>
</comment>
<evidence type="ECO:0000313" key="2">
    <source>
        <dbReference type="EMBL" id="MBB3702232.1"/>
    </source>
</evidence>
<protein>
    <recommendedName>
        <fullName evidence="4">T9SS C-terminal target domain-containing protein</fullName>
    </recommendedName>
</protein>
<organism evidence="2 3">
    <name type="scientific">Alloprevotella rava</name>
    <dbReference type="NCBI Taxonomy" id="671218"/>
    <lineage>
        <taxon>Bacteria</taxon>
        <taxon>Pseudomonadati</taxon>
        <taxon>Bacteroidota</taxon>
        <taxon>Bacteroidia</taxon>
        <taxon>Bacteroidales</taxon>
        <taxon>Prevotellaceae</taxon>
        <taxon>Alloprevotella</taxon>
    </lineage>
</organism>
<dbReference type="EMBL" id="JACICA010000002">
    <property type="protein sequence ID" value="MBB3702232.1"/>
    <property type="molecule type" value="Genomic_DNA"/>
</dbReference>
<proteinExistence type="predicted"/>
<dbReference type="AlphaFoldDB" id="A0A7W5UIU8"/>
<keyword evidence="1" id="KW-0732">Signal</keyword>
<reference evidence="2 3" key="1">
    <citation type="submission" date="2020-08" db="EMBL/GenBank/DDBJ databases">
        <title>Genomic Encyclopedia of Type Strains, Phase IV (KMG-IV): sequencing the most valuable type-strain genomes for metagenomic binning, comparative biology and taxonomic classification.</title>
        <authorList>
            <person name="Goeker M."/>
        </authorList>
    </citation>
    <scope>NUCLEOTIDE SEQUENCE [LARGE SCALE GENOMIC DNA]</scope>
    <source>
        <strain evidence="2 3">DSM 22548</strain>
    </source>
</reference>
<sequence length="457" mass="49731">MRRNFTVLSVCFCLCLPLLQARAQVLKSVVCKPKAELQTAQSGTVSDAQYVLPVPLRNIATIKQEDNAVCNLLVRHKAINGGAWLLASKERNVVFKDASKNAPREWKWTIPGATVSSQQTKDATAKYAVEGLFDFPTLEVKTIRGTSTYKPDLKIKAGGTAEITTIDMRKWGYTYQLALLPFSEGLDVGGCLGGTNNKDIVGVGNLFMMGSDDMYLDGVNVYLHHKPKKYKENATLVLKVWMVKLPEDGELKFTSLPVEVQTMKMKDIKADGEDGAWAPVEGGAVAAFRFDVPLDLFGKGLFFISIEGFSNDPSTEDFCILTDQIGVSLTEAEVGNRLAHNSFARLKGETDYLRPISMYGGGTGSFAICPLVRVPLETTGIGSLRTSDNASFKAVVAQDQLQITTSQAGRVRVLDLAGKTIKSLTVKAGMTSLPISQLNHGLYIVEGPRGESCKVIF</sequence>
<evidence type="ECO:0008006" key="4">
    <source>
        <dbReference type="Google" id="ProtNLM"/>
    </source>
</evidence>
<dbReference type="Proteomes" id="UP000541425">
    <property type="component" value="Unassembled WGS sequence"/>
</dbReference>
<dbReference type="RefSeq" id="WP_183694893.1">
    <property type="nucleotide sequence ID" value="NZ_JACICA010000002.1"/>
</dbReference>
<gene>
    <name evidence="2" type="ORF">FHS60_000685</name>
</gene>
<accession>A0A7W5UIU8</accession>
<feature type="chain" id="PRO_5030684610" description="T9SS C-terminal target domain-containing protein" evidence="1">
    <location>
        <begin position="24"/>
        <end position="457"/>
    </location>
</feature>
<feature type="signal peptide" evidence="1">
    <location>
        <begin position="1"/>
        <end position="23"/>
    </location>
</feature>
<evidence type="ECO:0000313" key="3">
    <source>
        <dbReference type="Proteomes" id="UP000541425"/>
    </source>
</evidence>
<evidence type="ECO:0000256" key="1">
    <source>
        <dbReference type="SAM" id="SignalP"/>
    </source>
</evidence>
<name>A0A7W5UIU8_9BACT</name>